<evidence type="ECO:0000256" key="1">
    <source>
        <dbReference type="SAM" id="Phobius"/>
    </source>
</evidence>
<feature type="transmembrane region" description="Helical" evidence="1">
    <location>
        <begin position="355"/>
        <end position="373"/>
    </location>
</feature>
<accession>E6Q5Z5</accession>
<sequence length="811" mass="88450">MIFHATTRRRRNQTTFDILAILLGGAWTLWPFILHRGIPGYQHDWSWPFFSSRACAAIGTIGSTWLTGGLGHPNPFANENPIAIAIAVASCRVLPAIALRLYLLVVILVAGTGMLALSRSMGIRGKAAAVAAFFYLAAPPFFNKVTAGQIGFFAAIALLPWVVVIVMAIVTRPSVENVLVAAILMSLTFVQPQFIVFNAAIIVAFLLFHFKTLKRAIFPAIASYGLAVGLSAPFFYAAMFMRPDFRYTVPKPLLAWEWNESGNWLSALRLNGYISPYSKLAYMRMDGWGVFELCLTLVCAVGAFGLLRSQSPSARAIAAIGALAYLIMTGLKGPLAIFFHWGFLHVQAFTLIRELYDAAPLLAVAYSVGLAMVVDNFRKLNILIWGMTIIALLPLMAVGHDRDLHFIIPSRDTRIAMRYVASGAPSRFLPLPYKMPIAYGRKTDLSGVDTLAFVNSARPSASTYGATVELDQLAGMLGDGRKAAVSRLLTSFGIGHLVIRPNMLSAFPAQLVTGSEGRSEGRARVVFSRLAMWYEIAPISSLRCAGVDCVLALRADPAAIVSSARVAGVLTNWRNVTEGAPHIDSGTAGRLSIRFPSADVSPYDGWVDASMWGWDSSVWDEMPGLVTVTKRGGQVALSAHPQAFLSYVAQYPLELCVRRGTCRRLRASSQPRRIDLVGNAVIRAMGWAAIARIGNPVAAPSLRRLELSHAREIHPWEYVVEATGHGLGFIEFKSRFNPDWILLGARSTHVRADAYANGWIVRLDGTSLLTIYFQPQHGFDFVAAAAGFGYVSVLLLLAVVRLSSSLRRKST</sequence>
<evidence type="ECO:0000313" key="2">
    <source>
        <dbReference type="EMBL" id="CBI02616.1"/>
    </source>
</evidence>
<feature type="transmembrane region" description="Helical" evidence="1">
    <location>
        <begin position="150"/>
        <end position="170"/>
    </location>
</feature>
<organism evidence="2">
    <name type="scientific">mine drainage metagenome</name>
    <dbReference type="NCBI Taxonomy" id="410659"/>
    <lineage>
        <taxon>unclassified sequences</taxon>
        <taxon>metagenomes</taxon>
        <taxon>ecological metagenomes</taxon>
    </lineage>
</organism>
<dbReference type="AlphaFoldDB" id="E6Q5Z5"/>
<evidence type="ECO:0008006" key="3">
    <source>
        <dbReference type="Google" id="ProtNLM"/>
    </source>
</evidence>
<keyword evidence="1" id="KW-0472">Membrane</keyword>
<feature type="transmembrane region" description="Helical" evidence="1">
    <location>
        <begin position="220"/>
        <end position="241"/>
    </location>
</feature>
<dbReference type="EMBL" id="CABO01000039">
    <property type="protein sequence ID" value="CBI02616.1"/>
    <property type="molecule type" value="Genomic_DNA"/>
</dbReference>
<protein>
    <recommendedName>
        <fullName evidence="3">Bacterial membrane protein YfhO</fullName>
    </recommendedName>
</protein>
<keyword evidence="1" id="KW-0812">Transmembrane</keyword>
<keyword evidence="1" id="KW-1133">Transmembrane helix</keyword>
<feature type="transmembrane region" description="Helical" evidence="1">
    <location>
        <begin position="182"/>
        <end position="208"/>
    </location>
</feature>
<feature type="transmembrane region" description="Helical" evidence="1">
    <location>
        <begin position="18"/>
        <end position="38"/>
    </location>
</feature>
<name>E6Q5Z5_9ZZZZ</name>
<proteinExistence type="predicted"/>
<feature type="transmembrane region" description="Helical" evidence="1">
    <location>
        <begin position="82"/>
        <end position="109"/>
    </location>
</feature>
<reference evidence="2" key="1">
    <citation type="submission" date="2009-10" db="EMBL/GenBank/DDBJ databases">
        <title>Diversity of trophic interactions inside an arsenic-rich microbial ecosystem.</title>
        <authorList>
            <person name="Bertin P.N."/>
            <person name="Heinrich-Salmeron A."/>
            <person name="Pelletier E."/>
            <person name="Goulhen-Chollet F."/>
            <person name="Arsene-Ploetze F."/>
            <person name="Gallien S."/>
            <person name="Calteau A."/>
            <person name="Vallenet D."/>
            <person name="Casiot C."/>
            <person name="Chane-Woon-Ming B."/>
            <person name="Giloteaux L."/>
            <person name="Barakat M."/>
            <person name="Bonnefoy V."/>
            <person name="Bruneel O."/>
            <person name="Chandler M."/>
            <person name="Cleiss J."/>
            <person name="Duran R."/>
            <person name="Elbaz-Poulichet F."/>
            <person name="Fonknechten N."/>
            <person name="Lauga B."/>
            <person name="Mornico D."/>
            <person name="Ortet P."/>
            <person name="Schaeffer C."/>
            <person name="Siguier P."/>
            <person name="Alexander Thil Smith A."/>
            <person name="Van Dorsselaer A."/>
            <person name="Weissenbach J."/>
            <person name="Medigue C."/>
            <person name="Le Paslier D."/>
        </authorList>
    </citation>
    <scope>NUCLEOTIDE SEQUENCE</scope>
</reference>
<feature type="transmembrane region" description="Helical" evidence="1">
    <location>
        <begin position="781"/>
        <end position="800"/>
    </location>
</feature>
<feature type="transmembrane region" description="Helical" evidence="1">
    <location>
        <begin position="288"/>
        <end position="307"/>
    </location>
</feature>
<gene>
    <name evidence="2" type="ORF">CARN4_2464</name>
</gene>
<feature type="transmembrane region" description="Helical" evidence="1">
    <location>
        <begin position="319"/>
        <end position="343"/>
    </location>
</feature>
<comment type="caution">
    <text evidence="2">The sequence shown here is derived from an EMBL/GenBank/DDBJ whole genome shotgun (WGS) entry which is preliminary data.</text>
</comment>
<feature type="transmembrane region" description="Helical" evidence="1">
    <location>
        <begin position="380"/>
        <end position="399"/>
    </location>
</feature>